<dbReference type="Proteomes" id="UP000050343">
    <property type="component" value="Unassembled WGS sequence"/>
</dbReference>
<reference evidence="1 2" key="1">
    <citation type="journal article" date="2016" name="Plant Pathol.">
        <title>Genetic characterization of strains named as Xanthomonas axonopodis pv. dieffenbachiae leads to a taxonomic revision of the X. axonopodis species complex.</title>
        <authorList>
            <person name="Constantin E.C."/>
            <person name="Cleenwerck I."/>
            <person name="Maes M."/>
            <person name="Baeyen S."/>
            <person name="Van Malderghem C."/>
            <person name="De Vos P."/>
            <person name="Cottyn B."/>
        </authorList>
    </citation>
    <scope>NUCLEOTIDE SEQUENCE [LARGE SCALE GENOMIC DNA]</scope>
    <source>
        <strain evidence="2">LMG9055</strain>
    </source>
</reference>
<sequence length="45" mass="4917">MGAAVALAMRCNVDQRQRRPNIGYALLVCEAYSVASVAIDHGIRR</sequence>
<proteinExistence type="predicted"/>
<protein>
    <submittedName>
        <fullName evidence="1">Uncharacterized protein</fullName>
    </submittedName>
</protein>
<accession>A0A1V9GRS8</accession>
<gene>
    <name evidence="1" type="ORF">IA54_014005</name>
</gene>
<evidence type="ECO:0000313" key="1">
    <source>
        <dbReference type="EMBL" id="OQP73202.1"/>
    </source>
</evidence>
<reference evidence="1 2" key="2">
    <citation type="journal article" date="2017" name="Plant Pathol.">
        <title>Pathogenicity and virulence gene content of Xanthomonas strains infecting Araceae, formerly known as Xanthomonas axonopodis pv. dieffenbachiae.</title>
        <authorList>
            <person name="Constantin E.C."/>
            <person name="Haegeman A."/>
            <person name="Van Vaerenbergh J."/>
            <person name="Baeyen S."/>
            <person name="Van Malderghem C."/>
            <person name="Maes M."/>
            <person name="Cottyn B."/>
        </authorList>
    </citation>
    <scope>NUCLEOTIDE SEQUENCE [LARGE SCALE GENOMIC DNA]</scope>
    <source>
        <strain evidence="2">LMG9055</strain>
    </source>
</reference>
<dbReference type="EMBL" id="JPUO02000228">
    <property type="protein sequence ID" value="OQP73202.1"/>
    <property type="molecule type" value="Genomic_DNA"/>
</dbReference>
<evidence type="ECO:0000313" key="2">
    <source>
        <dbReference type="Proteomes" id="UP000050343"/>
    </source>
</evidence>
<dbReference type="AlphaFoldDB" id="A0A1V9GRS8"/>
<organism evidence="1 2">
    <name type="scientific">Xanthomonas phaseoli pv. syngonii LMG 9055</name>
    <dbReference type="NCBI Taxonomy" id="1437878"/>
    <lineage>
        <taxon>Bacteria</taxon>
        <taxon>Pseudomonadati</taxon>
        <taxon>Pseudomonadota</taxon>
        <taxon>Gammaproteobacteria</taxon>
        <taxon>Lysobacterales</taxon>
        <taxon>Lysobacteraceae</taxon>
        <taxon>Xanthomonas</taxon>
    </lineage>
</organism>
<name>A0A1V9GRS8_9XANT</name>
<comment type="caution">
    <text evidence="1">The sequence shown here is derived from an EMBL/GenBank/DDBJ whole genome shotgun (WGS) entry which is preliminary data.</text>
</comment>